<gene>
    <name evidence="1" type="ORF">ANAPC1_01518</name>
</gene>
<name>A0AA45UUC6_ANAPH</name>
<dbReference type="EMBL" id="FLLR01000244">
    <property type="protein sequence ID" value="SBO15136.1"/>
    <property type="molecule type" value="Genomic_DNA"/>
</dbReference>
<evidence type="ECO:0000313" key="1">
    <source>
        <dbReference type="EMBL" id="SBO15136.1"/>
    </source>
</evidence>
<dbReference type="Proteomes" id="UP000078419">
    <property type="component" value="Unassembled WGS sequence"/>
</dbReference>
<accession>A0AA45UUC6</accession>
<dbReference type="AlphaFoldDB" id="A0AA45UUC6"/>
<protein>
    <submittedName>
        <fullName evidence="1">Uncharacterized protein</fullName>
    </submittedName>
</protein>
<evidence type="ECO:0000313" key="2">
    <source>
        <dbReference type="Proteomes" id="UP000078419"/>
    </source>
</evidence>
<reference evidence="2" key="1">
    <citation type="submission" date="2016-03" db="EMBL/GenBank/DDBJ databases">
        <authorList>
            <person name="Loux Valentin"/>
        </authorList>
    </citation>
    <scope>NUCLEOTIDE SEQUENCE [LARGE SCALE GENOMIC DNA]</scope>
    <source>
        <strain evidence="2">C1</strain>
    </source>
</reference>
<proteinExistence type="predicted"/>
<organism evidence="1 2">
    <name type="scientific">Anaplasma phagocytophilum</name>
    <name type="common">Ehrlichia phagocytophila</name>
    <dbReference type="NCBI Taxonomy" id="948"/>
    <lineage>
        <taxon>Bacteria</taxon>
        <taxon>Pseudomonadati</taxon>
        <taxon>Pseudomonadota</taxon>
        <taxon>Alphaproteobacteria</taxon>
        <taxon>Rickettsiales</taxon>
        <taxon>Anaplasmataceae</taxon>
        <taxon>Anaplasma</taxon>
        <taxon>phagocytophilum group</taxon>
    </lineage>
</organism>
<comment type="caution">
    <text evidence="1">The sequence shown here is derived from an EMBL/GenBank/DDBJ whole genome shotgun (WGS) entry which is preliminary data.</text>
</comment>
<sequence length="62" mass="6951">MNCWESLSFDSCAGFVYNLATSFRTKPKLKSSDHGSNEVTENRFILFVWRIGCGGGAKDEEI</sequence>